<organism evidence="3">
    <name type="scientific">candidate division WOR-3 bacterium</name>
    <dbReference type="NCBI Taxonomy" id="2052148"/>
    <lineage>
        <taxon>Bacteria</taxon>
        <taxon>Bacteria division WOR-3</taxon>
    </lineage>
</organism>
<evidence type="ECO:0000256" key="1">
    <source>
        <dbReference type="ARBA" id="ARBA00022737"/>
    </source>
</evidence>
<reference evidence="3" key="1">
    <citation type="journal article" date="2020" name="mSystems">
        <title>Genome- and Community-Level Interaction Insights into Carbon Utilization and Element Cycling Functions of Hydrothermarchaeota in Hydrothermal Sediment.</title>
        <authorList>
            <person name="Zhou Z."/>
            <person name="Liu Y."/>
            <person name="Xu W."/>
            <person name="Pan J."/>
            <person name="Luo Z.H."/>
            <person name="Li M."/>
        </authorList>
    </citation>
    <scope>NUCLEOTIDE SEQUENCE [LARGE SCALE GENOMIC DNA]</scope>
    <source>
        <strain evidence="3">SpSt-1182</strain>
    </source>
</reference>
<proteinExistence type="predicted"/>
<dbReference type="AlphaFoldDB" id="A0A7V0XFX2"/>
<keyword evidence="1" id="KW-0677">Repeat</keyword>
<dbReference type="InterPro" id="IPR050952">
    <property type="entry name" value="TRIM-NHL_E3_ligases"/>
</dbReference>
<dbReference type="PANTHER" id="PTHR24104:SF25">
    <property type="entry name" value="PROTEIN LIN-41"/>
    <property type="match status" value="1"/>
</dbReference>
<dbReference type="InterPro" id="IPR011042">
    <property type="entry name" value="6-blade_b-propeller_TolB-like"/>
</dbReference>
<dbReference type="GO" id="GO:0008270">
    <property type="term" value="F:zinc ion binding"/>
    <property type="evidence" value="ECO:0007669"/>
    <property type="project" value="UniProtKB-KW"/>
</dbReference>
<feature type="signal peptide" evidence="2">
    <location>
        <begin position="1"/>
        <end position="18"/>
    </location>
</feature>
<gene>
    <name evidence="3" type="ORF">ENN51_07380</name>
</gene>
<comment type="caution">
    <text evidence="3">The sequence shown here is derived from an EMBL/GenBank/DDBJ whole genome shotgun (WGS) entry which is preliminary data.</text>
</comment>
<dbReference type="Pfam" id="PF01436">
    <property type="entry name" value="NHL"/>
    <property type="match status" value="2"/>
</dbReference>
<sequence length="187" mass="19566">MTRATVLTLAVCITLAWAVQSDPTIAPRGLTPTAIHLPDGPADAELVPVGTGLPADPAETDWATVGGPGREIPQDEATIPLTPFIDWGDDKLIAELSSSPTFGKLSADVAPNGDIYVSDTGNNRIAVFSSRGAFKFEFGGFGVAKPASGFPVTWEEGLLNFPLGLDIADDGTVYVADFQNDSISVFD</sequence>
<evidence type="ECO:0008006" key="4">
    <source>
        <dbReference type="Google" id="ProtNLM"/>
    </source>
</evidence>
<dbReference type="InterPro" id="IPR001258">
    <property type="entry name" value="NHL_repeat"/>
</dbReference>
<dbReference type="Proteomes" id="UP000885672">
    <property type="component" value="Unassembled WGS sequence"/>
</dbReference>
<dbReference type="PANTHER" id="PTHR24104">
    <property type="entry name" value="E3 UBIQUITIN-PROTEIN LIGASE NHLRC1-RELATED"/>
    <property type="match status" value="1"/>
</dbReference>
<feature type="chain" id="PRO_5031255204" description="6-bladed beta-propeller" evidence="2">
    <location>
        <begin position="19"/>
        <end position="187"/>
    </location>
</feature>
<evidence type="ECO:0000313" key="3">
    <source>
        <dbReference type="EMBL" id="HDR00086.1"/>
    </source>
</evidence>
<dbReference type="SUPFAM" id="SSF101898">
    <property type="entry name" value="NHL repeat"/>
    <property type="match status" value="1"/>
</dbReference>
<accession>A0A7V0XFX2</accession>
<keyword evidence="2" id="KW-0732">Signal</keyword>
<dbReference type="Gene3D" id="2.120.10.30">
    <property type="entry name" value="TolB, C-terminal domain"/>
    <property type="match status" value="1"/>
</dbReference>
<protein>
    <recommendedName>
        <fullName evidence="4">6-bladed beta-propeller</fullName>
    </recommendedName>
</protein>
<dbReference type="EMBL" id="DSBX01000272">
    <property type="protein sequence ID" value="HDR00086.1"/>
    <property type="molecule type" value="Genomic_DNA"/>
</dbReference>
<feature type="non-terminal residue" evidence="3">
    <location>
        <position position="187"/>
    </location>
</feature>
<name>A0A7V0XFX2_UNCW3</name>
<evidence type="ECO:0000256" key="2">
    <source>
        <dbReference type="SAM" id="SignalP"/>
    </source>
</evidence>